<name>A0AAP2D5L1_9BACT</name>
<dbReference type="RefSeq" id="WP_254089031.1">
    <property type="nucleotide sequence ID" value="NZ_JAHESC010000004.1"/>
</dbReference>
<reference evidence="1 2" key="1">
    <citation type="submission" date="2021-05" db="EMBL/GenBank/DDBJ databases">
        <title>A Polyphasic approach of four new species of the genus Ohtaekwangia: Ohtaekwangia histidinii sp. nov., Ohtaekwangia cretensis sp. nov., Ohtaekwangia indiensis sp. nov., Ohtaekwangia reichenbachii sp. nov. from diverse environment.</title>
        <authorList>
            <person name="Octaviana S."/>
        </authorList>
    </citation>
    <scope>NUCLEOTIDE SEQUENCE [LARGE SCALE GENOMIC DNA]</scope>
    <source>
        <strain evidence="1 2">PWU37</strain>
    </source>
</reference>
<keyword evidence="2" id="KW-1185">Reference proteome</keyword>
<accession>A0AAP2D5L1</accession>
<gene>
    <name evidence="1" type="ORF">KK078_04390</name>
</gene>
<evidence type="ECO:0000313" key="1">
    <source>
        <dbReference type="EMBL" id="MBT1685779.1"/>
    </source>
</evidence>
<proteinExistence type="predicted"/>
<evidence type="ECO:0000313" key="2">
    <source>
        <dbReference type="Proteomes" id="UP001319180"/>
    </source>
</evidence>
<dbReference type="Proteomes" id="UP001319180">
    <property type="component" value="Unassembled WGS sequence"/>
</dbReference>
<organism evidence="1 2">
    <name type="scientific">Dawidia soli</name>
    <dbReference type="NCBI Taxonomy" id="2782352"/>
    <lineage>
        <taxon>Bacteria</taxon>
        <taxon>Pseudomonadati</taxon>
        <taxon>Bacteroidota</taxon>
        <taxon>Cytophagia</taxon>
        <taxon>Cytophagales</taxon>
        <taxon>Chryseotaleaceae</taxon>
        <taxon>Dawidia</taxon>
    </lineage>
</organism>
<dbReference type="EMBL" id="JAHESC010000004">
    <property type="protein sequence ID" value="MBT1685779.1"/>
    <property type="molecule type" value="Genomic_DNA"/>
</dbReference>
<protein>
    <submittedName>
        <fullName evidence="1">Uncharacterized protein</fullName>
    </submittedName>
</protein>
<sequence length="85" mass="9777">MAQCVTHKKCFPTREFAEDVLIEAQTTYEYAAGTGPIAVYQCEDCGYFHLTSRGPMSERLAQYLANGTIRRQKEANQWLDKLKRK</sequence>
<comment type="caution">
    <text evidence="1">The sequence shown here is derived from an EMBL/GenBank/DDBJ whole genome shotgun (WGS) entry which is preliminary data.</text>
</comment>
<dbReference type="AlphaFoldDB" id="A0AAP2D5L1"/>